<evidence type="ECO:0000313" key="3">
    <source>
        <dbReference type="Proteomes" id="UP000293583"/>
    </source>
</evidence>
<dbReference type="Gene3D" id="3.50.50.60">
    <property type="entry name" value="FAD/NAD(P)-binding domain"/>
    <property type="match status" value="1"/>
</dbReference>
<dbReference type="RefSeq" id="WP_130923625.1">
    <property type="nucleotide sequence ID" value="NZ_CP049835.1"/>
</dbReference>
<dbReference type="AlphaFoldDB" id="A0A4Q9BB55"/>
<dbReference type="PANTHER" id="PTHR42841">
    <property type="entry name" value="AMINE OXIDASE"/>
    <property type="match status" value="1"/>
</dbReference>
<dbReference type="Gene3D" id="3.90.660.50">
    <property type="match status" value="1"/>
</dbReference>
<dbReference type="InterPro" id="IPR002937">
    <property type="entry name" value="Amino_oxidase"/>
</dbReference>
<protein>
    <submittedName>
        <fullName evidence="2">FAD-dependent oxidoreductase</fullName>
    </submittedName>
</protein>
<sequence length="387" mass="42529">MKPILIIGGGIAGLQAATILHQNGRDFILFEKQAKVGGRVSSIEKDGFILDRGFQVLQTSYPEVQRSLDLTALHLHFFESGAWVKDQLFFNPLRRPFDLFSSDMLTFKDVFSLARIWFRLQGDVPALDGNKQTTQELIASYSFSNRFKNEFLIPFFQGVFLQESLTQPASLFFYYLHQFLYGNAAIPAKGMQAIPDQMAASLPADKLQLNQEIVALNATSITLKSGENIAGDAVILAVDLPVAAKILGLPTPETLASRTFYFSAKKASNEPALLRLVGEQHLLHFTCLTDINPGLAPSGKALYSATSLSNSSEKEVKEALQKQLPGQKLTLVDSFDIPHSLQKVDDYEAIKRAANGIILAGDYLEFPSLQGALSSGRKAAEEILARS</sequence>
<gene>
    <name evidence="2" type="ORF">EWU20_09305</name>
</gene>
<comment type="caution">
    <text evidence="2">The sequence shown here is derived from an EMBL/GenBank/DDBJ whole genome shotgun (WGS) entry which is preliminary data.</text>
</comment>
<organism evidence="2 3">
    <name type="scientific">Aquirufa antheringensis</name>
    <dbReference type="NCBI Taxonomy" id="2516559"/>
    <lineage>
        <taxon>Bacteria</taxon>
        <taxon>Pseudomonadati</taxon>
        <taxon>Bacteroidota</taxon>
        <taxon>Cytophagia</taxon>
        <taxon>Cytophagales</taxon>
        <taxon>Flectobacillaceae</taxon>
        <taxon>Aquirufa</taxon>
    </lineage>
</organism>
<dbReference type="Proteomes" id="UP000293583">
    <property type="component" value="Unassembled WGS sequence"/>
</dbReference>
<name>A0A4Q9BB55_9BACT</name>
<dbReference type="Pfam" id="PF01593">
    <property type="entry name" value="Amino_oxidase"/>
    <property type="match status" value="1"/>
</dbReference>
<evidence type="ECO:0000313" key="2">
    <source>
        <dbReference type="EMBL" id="TBH72013.1"/>
    </source>
</evidence>
<dbReference type="GO" id="GO:0016491">
    <property type="term" value="F:oxidoreductase activity"/>
    <property type="evidence" value="ECO:0007669"/>
    <property type="project" value="InterPro"/>
</dbReference>
<proteinExistence type="predicted"/>
<dbReference type="EMBL" id="SEWY01000004">
    <property type="protein sequence ID" value="TBH72013.1"/>
    <property type="molecule type" value="Genomic_DNA"/>
</dbReference>
<accession>A0A4Q9BB55</accession>
<evidence type="ECO:0000259" key="1">
    <source>
        <dbReference type="Pfam" id="PF01593"/>
    </source>
</evidence>
<dbReference type="InterPro" id="IPR036188">
    <property type="entry name" value="FAD/NAD-bd_sf"/>
</dbReference>
<feature type="domain" description="Amine oxidase" evidence="1">
    <location>
        <begin position="11"/>
        <end position="250"/>
    </location>
</feature>
<keyword evidence="3" id="KW-1185">Reference proteome</keyword>
<dbReference type="SUPFAM" id="SSF51905">
    <property type="entry name" value="FAD/NAD(P)-binding domain"/>
    <property type="match status" value="1"/>
</dbReference>
<reference evidence="2 3" key="1">
    <citation type="submission" date="2019-02" db="EMBL/GenBank/DDBJ databases">
        <title>Genome of a new Bacteroidetes strain.</title>
        <authorList>
            <person name="Pitt A."/>
        </authorList>
    </citation>
    <scope>NUCLEOTIDE SEQUENCE [LARGE SCALE GENOMIC DNA]</scope>
    <source>
        <strain evidence="2 3">103A-SOEBACH</strain>
    </source>
</reference>
<dbReference type="OrthoDB" id="9767561at2"/>